<proteinExistence type="inferred from homology"/>
<dbReference type="PANTHER" id="PTHR10963">
    <property type="entry name" value="GLYCOSYL HYDROLASE-RELATED"/>
    <property type="match status" value="1"/>
</dbReference>
<name>A0AAD5Y3R2_9FUNG</name>
<dbReference type="Pfam" id="PF00722">
    <property type="entry name" value="Glyco_hydro_16"/>
    <property type="match status" value="1"/>
</dbReference>
<dbReference type="GO" id="GO:0005975">
    <property type="term" value="P:carbohydrate metabolic process"/>
    <property type="evidence" value="ECO:0007669"/>
    <property type="project" value="InterPro"/>
</dbReference>
<evidence type="ECO:0000259" key="2">
    <source>
        <dbReference type="PROSITE" id="PS51762"/>
    </source>
</evidence>
<dbReference type="Gene3D" id="2.60.120.200">
    <property type="match status" value="1"/>
</dbReference>
<dbReference type="PROSITE" id="PS51762">
    <property type="entry name" value="GH16_2"/>
    <property type="match status" value="1"/>
</dbReference>
<dbReference type="Proteomes" id="UP001210925">
    <property type="component" value="Unassembled WGS sequence"/>
</dbReference>
<dbReference type="SUPFAM" id="SSF49899">
    <property type="entry name" value="Concanavalin A-like lectins/glucanases"/>
    <property type="match status" value="1"/>
</dbReference>
<keyword evidence="4" id="KW-1185">Reference proteome</keyword>
<dbReference type="InterPro" id="IPR050546">
    <property type="entry name" value="Glycosyl_Hydrlase_16"/>
</dbReference>
<sequence length="340" mass="38129">MLHLLLHTVLAQAANYCPTFTDDFNDILDTSVWQHDITMSGGGNWEFEYYTNNRTNSYTQNGILYINPTYTADRIGLGPMLNGGSLDLWNDGCTNNAFYGCSRQSNGANIINPIQSALIRTKNTVSMKYGKLEVRARLPKGDWKWPAIWLMPRDNKYGTWPVSGEIDIMEARGNGVNYPHGGYNQMGSTLHWGPDFFHNGFAQTHQTYTLASGTFADDFHVFGLLWNSTNIITYVDDPSNVVLNVNTVNLFPRGNFGNVANPWPATHPSAPFDQEFYLIMNVAVGGMSDFFPADGTRPWSATTQTASLDFWNARGQWMPTWPTDNTGALAVDWVKVYQQC</sequence>
<accession>A0AAD5Y3R2</accession>
<evidence type="ECO:0000256" key="1">
    <source>
        <dbReference type="ARBA" id="ARBA00006865"/>
    </source>
</evidence>
<feature type="domain" description="GH16" evidence="2">
    <location>
        <begin position="10"/>
        <end position="340"/>
    </location>
</feature>
<organism evidence="3 4">
    <name type="scientific">Boothiomyces macroporosus</name>
    <dbReference type="NCBI Taxonomy" id="261099"/>
    <lineage>
        <taxon>Eukaryota</taxon>
        <taxon>Fungi</taxon>
        <taxon>Fungi incertae sedis</taxon>
        <taxon>Chytridiomycota</taxon>
        <taxon>Chytridiomycota incertae sedis</taxon>
        <taxon>Chytridiomycetes</taxon>
        <taxon>Rhizophydiales</taxon>
        <taxon>Terramycetaceae</taxon>
        <taxon>Boothiomyces</taxon>
    </lineage>
</organism>
<comment type="caution">
    <text evidence="3">The sequence shown here is derived from an EMBL/GenBank/DDBJ whole genome shotgun (WGS) entry which is preliminary data.</text>
</comment>
<gene>
    <name evidence="3" type="ORF">HK103_004913</name>
</gene>
<dbReference type="InterPro" id="IPR013320">
    <property type="entry name" value="ConA-like_dom_sf"/>
</dbReference>
<reference evidence="3" key="1">
    <citation type="submission" date="2020-05" db="EMBL/GenBank/DDBJ databases">
        <title>Phylogenomic resolution of chytrid fungi.</title>
        <authorList>
            <person name="Stajich J.E."/>
            <person name="Amses K."/>
            <person name="Simmons R."/>
            <person name="Seto K."/>
            <person name="Myers J."/>
            <person name="Bonds A."/>
            <person name="Quandt C.A."/>
            <person name="Barry K."/>
            <person name="Liu P."/>
            <person name="Grigoriev I."/>
            <person name="Longcore J.E."/>
            <person name="James T.Y."/>
        </authorList>
    </citation>
    <scope>NUCLEOTIDE SEQUENCE</scope>
    <source>
        <strain evidence="3">PLAUS21</strain>
    </source>
</reference>
<dbReference type="EMBL" id="JADGKB010000042">
    <property type="protein sequence ID" value="KAJ3257085.1"/>
    <property type="molecule type" value="Genomic_DNA"/>
</dbReference>
<protein>
    <recommendedName>
        <fullName evidence="2">GH16 domain-containing protein</fullName>
    </recommendedName>
</protein>
<comment type="similarity">
    <text evidence="1">Belongs to the glycosyl hydrolase 16 family.</text>
</comment>
<evidence type="ECO:0000313" key="4">
    <source>
        <dbReference type="Proteomes" id="UP001210925"/>
    </source>
</evidence>
<dbReference type="GO" id="GO:0004553">
    <property type="term" value="F:hydrolase activity, hydrolyzing O-glycosyl compounds"/>
    <property type="evidence" value="ECO:0007669"/>
    <property type="project" value="InterPro"/>
</dbReference>
<dbReference type="PANTHER" id="PTHR10963:SF55">
    <property type="entry name" value="GLYCOSIDE HYDROLASE FAMILY 16 PROTEIN"/>
    <property type="match status" value="1"/>
</dbReference>
<dbReference type="InterPro" id="IPR000757">
    <property type="entry name" value="Beta-glucanase-like"/>
</dbReference>
<dbReference type="AlphaFoldDB" id="A0AAD5Y3R2"/>
<evidence type="ECO:0000313" key="3">
    <source>
        <dbReference type="EMBL" id="KAJ3257085.1"/>
    </source>
</evidence>